<sequence>MGKQQKTAIGTAKGFAYLHGACLFSMKHNLRMFFLTSFLPPKLADFGLAKLCNRDSSHITMMAFRGTAAYAAPEIPKRKKAEKMSMVVKILEGEIEDPPPPNLFAHWNHL</sequence>
<protein>
    <submittedName>
        <fullName evidence="9">Rust resistance kinase Lr10</fullName>
    </submittedName>
</protein>
<evidence type="ECO:0000256" key="2">
    <source>
        <dbReference type="ARBA" id="ARBA00022527"/>
    </source>
</evidence>
<dbReference type="GO" id="GO:0004674">
    <property type="term" value="F:protein serine/threonine kinase activity"/>
    <property type="evidence" value="ECO:0007669"/>
    <property type="project" value="UniProtKB-KW"/>
</dbReference>
<feature type="domain" description="Protein kinase" evidence="8">
    <location>
        <begin position="1"/>
        <end position="110"/>
    </location>
</feature>
<dbReference type="Proteomes" id="UP000288805">
    <property type="component" value="Unassembled WGS sequence"/>
</dbReference>
<gene>
    <name evidence="9" type="primary">LRK10_69</name>
    <name evidence="9" type="ORF">CK203_024480</name>
</gene>
<keyword evidence="9" id="KW-0418">Kinase</keyword>
<dbReference type="InterPro" id="IPR000719">
    <property type="entry name" value="Prot_kinase_dom"/>
</dbReference>
<comment type="subcellular location">
    <subcellularLocation>
        <location evidence="1">Membrane</location>
        <topology evidence="1">Single-pass type I membrane protein</topology>
    </subcellularLocation>
</comment>
<dbReference type="EMBL" id="QGNW01000074">
    <property type="protein sequence ID" value="RVX01810.1"/>
    <property type="molecule type" value="Genomic_DNA"/>
</dbReference>
<name>A0A438IYN9_VITVI</name>
<keyword evidence="2" id="KW-0723">Serine/threonine-protein kinase</keyword>
<keyword evidence="9" id="KW-0808">Transferase</keyword>
<dbReference type="AlphaFoldDB" id="A0A438IYN9"/>
<evidence type="ECO:0000256" key="7">
    <source>
        <dbReference type="ARBA" id="ARBA00023180"/>
    </source>
</evidence>
<dbReference type="InterPro" id="IPR011009">
    <property type="entry name" value="Kinase-like_dom_sf"/>
</dbReference>
<dbReference type="Gene3D" id="1.10.510.10">
    <property type="entry name" value="Transferase(Phosphotransferase) domain 1"/>
    <property type="match status" value="1"/>
</dbReference>
<evidence type="ECO:0000256" key="1">
    <source>
        <dbReference type="ARBA" id="ARBA00004479"/>
    </source>
</evidence>
<dbReference type="GO" id="GO:0016020">
    <property type="term" value="C:membrane"/>
    <property type="evidence" value="ECO:0007669"/>
    <property type="project" value="UniProtKB-SubCell"/>
</dbReference>
<evidence type="ECO:0000256" key="5">
    <source>
        <dbReference type="ARBA" id="ARBA00022989"/>
    </source>
</evidence>
<keyword evidence="4" id="KW-0732">Signal</keyword>
<dbReference type="PANTHER" id="PTHR27009">
    <property type="entry name" value="RUST RESISTANCE KINASE LR10-RELATED"/>
    <property type="match status" value="1"/>
</dbReference>
<dbReference type="GO" id="GO:0005524">
    <property type="term" value="F:ATP binding"/>
    <property type="evidence" value="ECO:0007669"/>
    <property type="project" value="InterPro"/>
</dbReference>
<reference evidence="9 10" key="1">
    <citation type="journal article" date="2018" name="PLoS Genet.">
        <title>Population sequencing reveals clonal diversity and ancestral inbreeding in the grapevine cultivar Chardonnay.</title>
        <authorList>
            <person name="Roach M.J."/>
            <person name="Johnson D.L."/>
            <person name="Bohlmann J."/>
            <person name="van Vuuren H.J."/>
            <person name="Jones S.J."/>
            <person name="Pretorius I.S."/>
            <person name="Schmidt S.A."/>
            <person name="Borneman A.R."/>
        </authorList>
    </citation>
    <scope>NUCLEOTIDE SEQUENCE [LARGE SCALE GENOMIC DNA]</scope>
    <source>
        <strain evidence="10">cv. Chardonnay</strain>
        <tissue evidence="9">Leaf</tissue>
    </source>
</reference>
<evidence type="ECO:0000256" key="3">
    <source>
        <dbReference type="ARBA" id="ARBA00022692"/>
    </source>
</evidence>
<keyword evidence="5" id="KW-1133">Transmembrane helix</keyword>
<evidence type="ECO:0000313" key="10">
    <source>
        <dbReference type="Proteomes" id="UP000288805"/>
    </source>
</evidence>
<keyword evidence="6" id="KW-0472">Membrane</keyword>
<evidence type="ECO:0000256" key="6">
    <source>
        <dbReference type="ARBA" id="ARBA00023136"/>
    </source>
</evidence>
<organism evidence="9 10">
    <name type="scientific">Vitis vinifera</name>
    <name type="common">Grape</name>
    <dbReference type="NCBI Taxonomy" id="29760"/>
    <lineage>
        <taxon>Eukaryota</taxon>
        <taxon>Viridiplantae</taxon>
        <taxon>Streptophyta</taxon>
        <taxon>Embryophyta</taxon>
        <taxon>Tracheophyta</taxon>
        <taxon>Spermatophyta</taxon>
        <taxon>Magnoliopsida</taxon>
        <taxon>eudicotyledons</taxon>
        <taxon>Gunneridae</taxon>
        <taxon>Pentapetalae</taxon>
        <taxon>rosids</taxon>
        <taxon>Vitales</taxon>
        <taxon>Vitaceae</taxon>
        <taxon>Viteae</taxon>
        <taxon>Vitis</taxon>
    </lineage>
</organism>
<evidence type="ECO:0000256" key="4">
    <source>
        <dbReference type="ARBA" id="ARBA00022729"/>
    </source>
</evidence>
<dbReference type="PROSITE" id="PS50011">
    <property type="entry name" value="PROTEIN_KINASE_DOM"/>
    <property type="match status" value="1"/>
</dbReference>
<keyword evidence="3" id="KW-0812">Transmembrane</keyword>
<dbReference type="SUPFAM" id="SSF56112">
    <property type="entry name" value="Protein kinase-like (PK-like)"/>
    <property type="match status" value="1"/>
</dbReference>
<evidence type="ECO:0000313" key="9">
    <source>
        <dbReference type="EMBL" id="RVX01810.1"/>
    </source>
</evidence>
<evidence type="ECO:0000259" key="8">
    <source>
        <dbReference type="PROSITE" id="PS50011"/>
    </source>
</evidence>
<keyword evidence="7" id="KW-0325">Glycoprotein</keyword>
<comment type="caution">
    <text evidence="9">The sequence shown here is derived from an EMBL/GenBank/DDBJ whole genome shotgun (WGS) entry which is preliminary data.</text>
</comment>
<proteinExistence type="predicted"/>
<accession>A0A438IYN9</accession>
<dbReference type="InterPro" id="IPR045874">
    <property type="entry name" value="LRK10/LRL21-25-like"/>
</dbReference>